<evidence type="ECO:0000256" key="1">
    <source>
        <dbReference type="ARBA" id="ARBA00006226"/>
    </source>
</evidence>
<evidence type="ECO:0000256" key="2">
    <source>
        <dbReference type="ARBA" id="ARBA00022649"/>
    </source>
</evidence>
<organism evidence="3 4">
    <name type="scientific">Haloactinomyces albus</name>
    <dbReference type="NCBI Taxonomy" id="1352928"/>
    <lineage>
        <taxon>Bacteria</taxon>
        <taxon>Bacillati</taxon>
        <taxon>Actinomycetota</taxon>
        <taxon>Actinomycetes</taxon>
        <taxon>Actinopolysporales</taxon>
        <taxon>Actinopolysporaceae</taxon>
        <taxon>Haloactinomyces</taxon>
    </lineage>
</organism>
<gene>
    <name evidence="3" type="ORF">JOF55_001315</name>
</gene>
<dbReference type="GO" id="GO:0004519">
    <property type="term" value="F:endonuclease activity"/>
    <property type="evidence" value="ECO:0007669"/>
    <property type="project" value="UniProtKB-KW"/>
</dbReference>
<dbReference type="Pfam" id="PF05016">
    <property type="entry name" value="ParE_toxin"/>
    <property type="match status" value="1"/>
</dbReference>
<dbReference type="RefSeq" id="WP_310271065.1">
    <property type="nucleotide sequence ID" value="NZ_JAVDXW010000001.1"/>
</dbReference>
<evidence type="ECO:0000313" key="3">
    <source>
        <dbReference type="EMBL" id="MDR7301134.1"/>
    </source>
</evidence>
<keyword evidence="3" id="KW-0255">Endonuclease</keyword>
<keyword evidence="2" id="KW-1277">Toxin-antitoxin system</keyword>
<comment type="similarity">
    <text evidence="1">Belongs to the RelE toxin family.</text>
</comment>
<keyword evidence="3" id="KW-0540">Nuclease</keyword>
<dbReference type="InterPro" id="IPR007712">
    <property type="entry name" value="RelE/ParE_toxin"/>
</dbReference>
<reference evidence="3" key="1">
    <citation type="submission" date="2023-07" db="EMBL/GenBank/DDBJ databases">
        <title>Sequencing the genomes of 1000 actinobacteria strains.</title>
        <authorList>
            <person name="Klenk H.-P."/>
        </authorList>
    </citation>
    <scope>NUCLEOTIDE SEQUENCE</scope>
    <source>
        <strain evidence="3">DSM 45977</strain>
    </source>
</reference>
<dbReference type="PANTHER" id="PTHR35601">
    <property type="entry name" value="TOXIN RELE"/>
    <property type="match status" value="1"/>
</dbReference>
<comment type="caution">
    <text evidence="3">The sequence shown here is derived from an EMBL/GenBank/DDBJ whole genome shotgun (WGS) entry which is preliminary data.</text>
</comment>
<proteinExistence type="inferred from homology"/>
<dbReference type="Proteomes" id="UP001180845">
    <property type="component" value="Unassembled WGS sequence"/>
</dbReference>
<sequence>MNESPYELEVAGPAARAIQYKLPETVASAVIEFITGALLDNPHEVGKELIGELTGNRSARRGAYRVLYRIDERRHLVVVLRIEHRADVYRPR</sequence>
<dbReference type="PANTHER" id="PTHR35601:SF1">
    <property type="entry name" value="TOXIN RELE"/>
    <property type="match status" value="1"/>
</dbReference>
<accession>A0AAE4CKV1</accession>
<dbReference type="AlphaFoldDB" id="A0AAE4CKV1"/>
<name>A0AAE4CKV1_9ACTN</name>
<evidence type="ECO:0000313" key="4">
    <source>
        <dbReference type="Proteomes" id="UP001180845"/>
    </source>
</evidence>
<dbReference type="EMBL" id="JAVDXW010000001">
    <property type="protein sequence ID" value="MDR7301134.1"/>
    <property type="molecule type" value="Genomic_DNA"/>
</dbReference>
<keyword evidence="4" id="KW-1185">Reference proteome</keyword>
<protein>
    <submittedName>
        <fullName evidence="3">mRNA-degrading endonuclease RelE of RelBE toxin-antitoxin system</fullName>
    </submittedName>
</protein>
<keyword evidence="3" id="KW-0378">Hydrolase</keyword>
<dbReference type="InterPro" id="IPR035093">
    <property type="entry name" value="RelE/ParE_toxin_dom_sf"/>
</dbReference>
<dbReference type="SUPFAM" id="SSF143011">
    <property type="entry name" value="RelE-like"/>
    <property type="match status" value="1"/>
</dbReference>
<dbReference type="Gene3D" id="3.30.2310.20">
    <property type="entry name" value="RelE-like"/>
    <property type="match status" value="1"/>
</dbReference>